<keyword evidence="2" id="KW-1133">Transmembrane helix</keyword>
<dbReference type="OrthoDB" id="2103474at2759"/>
<organism evidence="3 4">
    <name type="scientific">Ambrosiozyma monospora</name>
    <name type="common">Yeast</name>
    <name type="synonym">Endomycopsis monosporus</name>
    <dbReference type="NCBI Taxonomy" id="43982"/>
    <lineage>
        <taxon>Eukaryota</taxon>
        <taxon>Fungi</taxon>
        <taxon>Dikarya</taxon>
        <taxon>Ascomycota</taxon>
        <taxon>Saccharomycotina</taxon>
        <taxon>Pichiomycetes</taxon>
        <taxon>Pichiales</taxon>
        <taxon>Pichiaceae</taxon>
        <taxon>Ambrosiozyma</taxon>
    </lineage>
</organism>
<dbReference type="Proteomes" id="UP001165063">
    <property type="component" value="Unassembled WGS sequence"/>
</dbReference>
<feature type="region of interest" description="Disordered" evidence="1">
    <location>
        <begin position="193"/>
        <end position="270"/>
    </location>
</feature>
<evidence type="ECO:0000313" key="3">
    <source>
        <dbReference type="EMBL" id="GMG40543.1"/>
    </source>
</evidence>
<dbReference type="PANTHER" id="PTHR35519">
    <property type="entry name" value="MEMBRANE PROTEINS"/>
    <property type="match status" value="1"/>
</dbReference>
<dbReference type="Pfam" id="PF13430">
    <property type="entry name" value="DUF4112"/>
    <property type="match status" value="1"/>
</dbReference>
<dbReference type="PANTHER" id="PTHR35519:SF2">
    <property type="entry name" value="PH DOMAIN PROTEIN"/>
    <property type="match status" value="1"/>
</dbReference>
<name>A0A9W6Z467_AMBMO</name>
<comment type="caution">
    <text evidence="3">The sequence shown here is derived from an EMBL/GenBank/DDBJ whole genome shotgun (WGS) entry which is preliminary data.</text>
</comment>
<dbReference type="EMBL" id="BSXU01003899">
    <property type="protein sequence ID" value="GMG40543.1"/>
    <property type="molecule type" value="Genomic_DNA"/>
</dbReference>
<keyword evidence="4" id="KW-1185">Reference proteome</keyword>
<accession>A0A9W6Z467</accession>
<evidence type="ECO:0000256" key="1">
    <source>
        <dbReference type="SAM" id="MobiDB-lite"/>
    </source>
</evidence>
<dbReference type="AlphaFoldDB" id="A0A9W6Z467"/>
<reference evidence="3" key="1">
    <citation type="submission" date="2023-04" db="EMBL/GenBank/DDBJ databases">
        <title>Ambrosiozyma monospora NBRC 1965.</title>
        <authorList>
            <person name="Ichikawa N."/>
            <person name="Sato H."/>
            <person name="Tonouchi N."/>
        </authorList>
    </citation>
    <scope>NUCLEOTIDE SEQUENCE</scope>
    <source>
        <strain evidence="3">NBRC 1965</strain>
    </source>
</reference>
<keyword evidence="2" id="KW-0812">Transmembrane</keyword>
<evidence type="ECO:0000256" key="2">
    <source>
        <dbReference type="SAM" id="Phobius"/>
    </source>
</evidence>
<evidence type="ECO:0000313" key="4">
    <source>
        <dbReference type="Proteomes" id="UP001165063"/>
    </source>
</evidence>
<protein>
    <submittedName>
        <fullName evidence="3">Unnamed protein product</fullName>
    </submittedName>
</protein>
<feature type="transmembrane region" description="Helical" evidence="2">
    <location>
        <begin position="86"/>
        <end position="111"/>
    </location>
</feature>
<keyword evidence="2" id="KW-0472">Membrane</keyword>
<gene>
    <name evidence="3" type="ORF">Amon01_000627600</name>
</gene>
<dbReference type="InterPro" id="IPR025187">
    <property type="entry name" value="DUF4112"/>
</dbReference>
<feature type="transmembrane region" description="Helical" evidence="2">
    <location>
        <begin position="131"/>
        <end position="153"/>
    </location>
</feature>
<sequence>MSQLAYKYALKKTGLDHVLKFGGEEGGDPYRETIPEEELRFWQRKGKTRLRTVPTYLSKHDKKVLKAVKKRAYYLDQSLSVLGIRLGWGGIVGLVPAFGDFVNLFFSVMLIKKSGEIEGGLPESVYTKMVLNVLIDFLVGLIPVVGDFVNIAYKANTRNFLQLEKFLVNKYQAAAVSSVNRQVAEQEKITEITDDSGPVSSGTNIYSSPPAGPALPSRTLTPATTIHPDDSEFPGAFPAKKPALPPRSNSAASSGFTQFDGRVPQAHPKY</sequence>
<feature type="compositionally biased region" description="Polar residues" evidence="1">
    <location>
        <begin position="198"/>
        <end position="207"/>
    </location>
</feature>
<proteinExistence type="predicted"/>
<feature type="compositionally biased region" description="Polar residues" evidence="1">
    <location>
        <begin position="247"/>
        <end position="257"/>
    </location>
</feature>